<dbReference type="Pfam" id="PF02441">
    <property type="entry name" value="Flavoprotein"/>
    <property type="match status" value="1"/>
</dbReference>
<proteinExistence type="predicted"/>
<evidence type="ECO:0000313" key="3">
    <source>
        <dbReference type="Proteomes" id="UP001304683"/>
    </source>
</evidence>
<dbReference type="Gene3D" id="3.40.50.1950">
    <property type="entry name" value="Flavin prenyltransferase-like"/>
    <property type="match status" value="1"/>
</dbReference>
<gene>
    <name evidence="2" type="ORF">Q5761_05080</name>
</gene>
<dbReference type="InterPro" id="IPR014214">
    <property type="entry name" value="Dipicolinic_acid_synth_B"/>
</dbReference>
<evidence type="ECO:0000259" key="1">
    <source>
        <dbReference type="Pfam" id="PF02441"/>
    </source>
</evidence>
<dbReference type="InterPro" id="IPR003382">
    <property type="entry name" value="Flavoprotein"/>
</dbReference>
<dbReference type="NCBIfam" id="TIGR02852">
    <property type="entry name" value="spore_dpaB"/>
    <property type="match status" value="1"/>
</dbReference>
<organism evidence="2 3">
    <name type="scientific">Thermaerobacter composti</name>
    <dbReference type="NCBI Taxonomy" id="554949"/>
    <lineage>
        <taxon>Bacteria</taxon>
        <taxon>Bacillati</taxon>
        <taxon>Bacillota</taxon>
        <taxon>Clostridia</taxon>
        <taxon>Eubacteriales</taxon>
        <taxon>Clostridiales Family XVII. Incertae Sedis</taxon>
        <taxon>Thermaerobacter</taxon>
    </lineage>
</organism>
<dbReference type="Proteomes" id="UP001304683">
    <property type="component" value="Chromosome"/>
</dbReference>
<dbReference type="NCBIfam" id="NF006161">
    <property type="entry name" value="PRK08305.1"/>
    <property type="match status" value="1"/>
</dbReference>
<dbReference type="PIRSF" id="PIRSF001390">
    <property type="entry name" value="Dipicolinate_synth_subunit_B"/>
    <property type="match status" value="1"/>
</dbReference>
<dbReference type="EMBL" id="CP132508">
    <property type="protein sequence ID" value="WPD20018.1"/>
    <property type="molecule type" value="Genomic_DNA"/>
</dbReference>
<dbReference type="RefSeq" id="WP_135225353.1">
    <property type="nucleotide sequence ID" value="NZ_CP132508.1"/>
</dbReference>
<evidence type="ECO:0000313" key="2">
    <source>
        <dbReference type="EMBL" id="WPD20018.1"/>
    </source>
</evidence>
<feature type="domain" description="Flavoprotein" evidence="1">
    <location>
        <begin position="6"/>
        <end position="166"/>
    </location>
</feature>
<accession>A0ABZ0QSG7</accession>
<dbReference type="InterPro" id="IPR036551">
    <property type="entry name" value="Flavin_trans-like"/>
</dbReference>
<reference evidence="2 3" key="1">
    <citation type="submission" date="2023-08" db="EMBL/GenBank/DDBJ databases">
        <title>Genome sequence of Thermaerobacter compostii strain Ins1, a spore-forming filamentous bacterium isolated from a deep geothermal reservoir.</title>
        <authorList>
            <person name="Bregnard D."/>
            <person name="Gonzalez D."/>
            <person name="Junier P."/>
        </authorList>
    </citation>
    <scope>NUCLEOTIDE SEQUENCE [LARGE SCALE GENOMIC DNA]</scope>
    <source>
        <strain evidence="2 3">Ins1</strain>
    </source>
</reference>
<dbReference type="SUPFAM" id="SSF52507">
    <property type="entry name" value="Homo-oligomeric flavin-containing Cys decarboxylases, HFCD"/>
    <property type="match status" value="1"/>
</dbReference>
<sequence length="193" mass="20795">MLRGRRVGFALCASHHNLDTVLGWVERFVAAGADVYPIVSHSVATVATRHGTPEGWIRRLEAITGRAPWRTIPEVEPIGPKRLLDVLVVAPCTGTTLAKLANGFSDSAVLMAAKAQLRNQRPVVLAISTNDGLGLNARNLATLLNAKHVYFVPFGQDNPDEKPNSLTARFDLLPQAVAAALEGRQLQPLLVTP</sequence>
<protein>
    <submittedName>
        <fullName evidence="2">Dipicolinate synthase subunit B</fullName>
    </submittedName>
</protein>
<keyword evidence="3" id="KW-1185">Reference proteome</keyword>
<name>A0ABZ0QSG7_9FIRM</name>